<evidence type="ECO:0000313" key="7">
    <source>
        <dbReference type="EMBL" id="VAI68822.1"/>
    </source>
</evidence>
<name>A0A9R0YZZ0_TRITD</name>
<dbReference type="Proteomes" id="UP000324705">
    <property type="component" value="Chromosome 7A"/>
</dbReference>
<accession>A0A9R0YZZ0</accession>
<keyword evidence="5" id="KW-0472">Membrane</keyword>
<dbReference type="InterPro" id="IPR046956">
    <property type="entry name" value="RLP23-like"/>
</dbReference>
<dbReference type="GO" id="GO:0016020">
    <property type="term" value="C:membrane"/>
    <property type="evidence" value="ECO:0007669"/>
    <property type="project" value="UniProtKB-SubCell"/>
</dbReference>
<dbReference type="PANTHER" id="PTHR48063">
    <property type="entry name" value="LRR RECEPTOR-LIKE KINASE"/>
    <property type="match status" value="1"/>
</dbReference>
<sequence>MTALTSLSHMNLSYNNLSGKIPTGNQLQTFDASDYIGNIGLCGYPLTNNCTGNSSSRPTHVDHGDGSEDISLYLGLAVGFIEGLQDRIYLAVVLRWANLKRKLGKT</sequence>
<evidence type="ECO:0000256" key="3">
    <source>
        <dbReference type="ARBA" id="ARBA00022729"/>
    </source>
</evidence>
<organism evidence="7 8">
    <name type="scientific">Triticum turgidum subsp. durum</name>
    <name type="common">Durum wheat</name>
    <name type="synonym">Triticum durum</name>
    <dbReference type="NCBI Taxonomy" id="4567"/>
    <lineage>
        <taxon>Eukaryota</taxon>
        <taxon>Viridiplantae</taxon>
        <taxon>Streptophyta</taxon>
        <taxon>Embryophyta</taxon>
        <taxon>Tracheophyta</taxon>
        <taxon>Spermatophyta</taxon>
        <taxon>Magnoliopsida</taxon>
        <taxon>Liliopsida</taxon>
        <taxon>Poales</taxon>
        <taxon>Poaceae</taxon>
        <taxon>BOP clade</taxon>
        <taxon>Pooideae</taxon>
        <taxon>Triticodae</taxon>
        <taxon>Triticeae</taxon>
        <taxon>Triticinae</taxon>
        <taxon>Triticum</taxon>
    </lineage>
</organism>
<evidence type="ECO:0000256" key="1">
    <source>
        <dbReference type="ARBA" id="ARBA00004479"/>
    </source>
</evidence>
<evidence type="ECO:0000256" key="5">
    <source>
        <dbReference type="ARBA" id="ARBA00023136"/>
    </source>
</evidence>
<protein>
    <submittedName>
        <fullName evidence="7">Uncharacterized protein</fullName>
    </submittedName>
</protein>
<dbReference type="PANTHER" id="PTHR48063:SF45">
    <property type="entry name" value="LEUCINE-RICH REPEAT-CONTAINING N-TERMINAL PLANT-TYPE DOMAIN-CONTAINING PROTEIN"/>
    <property type="match status" value="1"/>
</dbReference>
<evidence type="ECO:0000313" key="8">
    <source>
        <dbReference type="Proteomes" id="UP000324705"/>
    </source>
</evidence>
<evidence type="ECO:0000256" key="6">
    <source>
        <dbReference type="ARBA" id="ARBA00023180"/>
    </source>
</evidence>
<reference evidence="7 8" key="1">
    <citation type="submission" date="2017-09" db="EMBL/GenBank/DDBJ databases">
        <authorList>
            <consortium name="International Durum Wheat Genome Sequencing Consortium (IDWGSC)"/>
            <person name="Milanesi L."/>
        </authorList>
    </citation>
    <scope>NUCLEOTIDE SEQUENCE [LARGE SCALE GENOMIC DNA]</scope>
    <source>
        <strain evidence="8">cv. Svevo</strain>
    </source>
</reference>
<keyword evidence="3" id="KW-0732">Signal</keyword>
<dbReference type="AlphaFoldDB" id="A0A9R0YZZ0"/>
<gene>
    <name evidence="7" type="ORF">TRITD_7Av1G007930</name>
</gene>
<evidence type="ECO:0000256" key="2">
    <source>
        <dbReference type="ARBA" id="ARBA00022692"/>
    </source>
</evidence>
<dbReference type="InterPro" id="IPR032675">
    <property type="entry name" value="LRR_dom_sf"/>
</dbReference>
<dbReference type="Gramene" id="TRITD7Av1G007930.1">
    <property type="protein sequence ID" value="TRITD7Av1G007930.1"/>
    <property type="gene ID" value="TRITD7Av1G007930"/>
</dbReference>
<keyword evidence="8" id="KW-1185">Reference proteome</keyword>
<evidence type="ECO:0000256" key="4">
    <source>
        <dbReference type="ARBA" id="ARBA00022989"/>
    </source>
</evidence>
<comment type="subcellular location">
    <subcellularLocation>
        <location evidence="1">Membrane</location>
        <topology evidence="1">Single-pass type I membrane protein</topology>
    </subcellularLocation>
</comment>
<keyword evidence="2" id="KW-0812">Transmembrane</keyword>
<keyword evidence="6" id="KW-0325">Glycoprotein</keyword>
<keyword evidence="4" id="KW-1133">Transmembrane helix</keyword>
<dbReference type="EMBL" id="LT934123">
    <property type="protein sequence ID" value="VAI68822.1"/>
    <property type="molecule type" value="Genomic_DNA"/>
</dbReference>
<proteinExistence type="predicted"/>
<dbReference type="Gene3D" id="3.80.10.10">
    <property type="entry name" value="Ribonuclease Inhibitor"/>
    <property type="match status" value="1"/>
</dbReference>